<evidence type="ECO:0000256" key="1">
    <source>
        <dbReference type="ARBA" id="ARBA00022676"/>
    </source>
</evidence>
<dbReference type="Gene3D" id="3.40.50.2000">
    <property type="entry name" value="Glycogen Phosphorylase B"/>
    <property type="match status" value="2"/>
</dbReference>
<dbReference type="Pfam" id="PF13579">
    <property type="entry name" value="Glyco_trans_4_4"/>
    <property type="match status" value="1"/>
</dbReference>
<keyword evidence="6" id="KW-1185">Reference proteome</keyword>
<feature type="region of interest" description="Disordered" evidence="3">
    <location>
        <begin position="1"/>
        <end position="27"/>
    </location>
</feature>
<sequence length="289" mass="31875">MVHIKPRDTIDAEPVRAPSEDKNRSLRRSTVLHVTECPSGGVSRAIELAIKATPALSHVVLAPAGTVRTHDLGADFVSLPETHRGRLRAVSRAIKTSRASAVHAHSSWGGLYARIVASRTPILYQPHCFAFSDVTKPRFLRGAYWLAERIMARRAAAVLALTPYEERQAHRLGVRTVHGIVNAPTLPRAPALIEARSARRRPEQRTVAMVGRVSAQKDPQFFAAVASYFSAVGNVKFLWIGGDSDESARYEEGHDAPVQRGRRSHRMDRRERVGSATCGSRHIPSLRIV</sequence>
<keyword evidence="1" id="KW-0328">Glycosyltransferase</keyword>
<dbReference type="Proteomes" id="UP000002255">
    <property type="component" value="Chromosome"/>
</dbReference>
<reference evidence="5 6" key="2">
    <citation type="journal article" date="2010" name="Stand. Genomic Sci.">
        <title>Complete genome sequence of Xylanimonas cellulosilytica type strain (XIL07).</title>
        <authorList>
            <person name="Foster B."/>
            <person name="Pukall R."/>
            <person name="Abt B."/>
            <person name="Nolan M."/>
            <person name="Glavina Del Rio T."/>
            <person name="Chen F."/>
            <person name="Lucas S."/>
            <person name="Tice H."/>
            <person name="Pitluck S."/>
            <person name="Cheng J.-F."/>
            <person name="Chertkov O."/>
            <person name="Brettin T."/>
            <person name="Han C."/>
            <person name="Detter J.C."/>
            <person name="Bruce D."/>
            <person name="Goodwin L."/>
            <person name="Ivanova N."/>
            <person name="Mavromatis K."/>
            <person name="Pati A."/>
            <person name="Mikhailova N."/>
            <person name="Chen A."/>
            <person name="Palaniappan K."/>
            <person name="Land M."/>
            <person name="Hauser L."/>
            <person name="Chang Y.-J."/>
            <person name="Jeffries C.D."/>
            <person name="Chain P."/>
            <person name="Rohde M."/>
            <person name="Goeker M."/>
            <person name="Bristow J."/>
            <person name="Eisen J.A."/>
            <person name="Markowitz V."/>
            <person name="Hugenholtz P."/>
            <person name="Kyrpides N.C."/>
            <person name="Klenk H.-P."/>
            <person name="Lapidus A."/>
        </authorList>
    </citation>
    <scope>NUCLEOTIDE SEQUENCE [LARGE SCALE GENOMIC DNA]</scope>
    <source>
        <strain evidence="6">DSM 15894 / CECT 5975 / LMG 20990 / XIL07</strain>
    </source>
</reference>
<feature type="compositionally biased region" description="Basic and acidic residues" evidence="3">
    <location>
        <begin position="1"/>
        <end position="24"/>
    </location>
</feature>
<protein>
    <recommendedName>
        <fullName evidence="4">Glycosyltransferase subfamily 4-like N-terminal domain-containing protein</fullName>
    </recommendedName>
</protein>
<organism evidence="5 6">
    <name type="scientific">Xylanimonas cellulosilytica (strain DSM 15894 / JCM 12276 / CECT 5975 / KCTC 9989 / LMG 20990 / NBRC 107835 / XIL07)</name>
    <dbReference type="NCBI Taxonomy" id="446471"/>
    <lineage>
        <taxon>Bacteria</taxon>
        <taxon>Bacillati</taxon>
        <taxon>Actinomycetota</taxon>
        <taxon>Actinomycetes</taxon>
        <taxon>Micrococcales</taxon>
        <taxon>Promicromonosporaceae</taxon>
        <taxon>Xylanimonas</taxon>
    </lineage>
</organism>
<dbReference type="STRING" id="446471.Xcel_2905"/>
<reference evidence="6" key="1">
    <citation type="submission" date="2009-11" db="EMBL/GenBank/DDBJ databases">
        <title>The complete chromosome of Xylanimonas cellulosilytica DSM 15894.</title>
        <authorList>
            <consortium name="US DOE Joint Genome Institute (JGI-PGF)"/>
            <person name="Lucas S."/>
            <person name="Copeland A."/>
            <person name="Lapidus A."/>
            <person name="Glavina del Rio T."/>
            <person name="Dalin E."/>
            <person name="Tice H."/>
            <person name="Bruce D."/>
            <person name="Goodwin L."/>
            <person name="Pitluck S."/>
            <person name="Kyrpides N."/>
            <person name="Mavromatis K."/>
            <person name="Ivanova N."/>
            <person name="Mikhailova N."/>
            <person name="Foster B."/>
            <person name="Clum A."/>
            <person name="Brettin T."/>
            <person name="Detter J.C."/>
            <person name="Han C."/>
            <person name="Larimer F."/>
            <person name="Land M."/>
            <person name="Hauser L."/>
            <person name="Markowitz V."/>
            <person name="Cheng J.F."/>
            <person name="Hugenholtz P."/>
            <person name="Woyke T."/>
            <person name="Wu D."/>
            <person name="Gehrich-Schroeter G."/>
            <person name="Schneider S."/>
            <person name="Pukall S.R."/>
            <person name="Klenk H.P."/>
            <person name="Eisen J.A."/>
        </authorList>
    </citation>
    <scope>NUCLEOTIDE SEQUENCE [LARGE SCALE GENOMIC DNA]</scope>
    <source>
        <strain evidence="6">DSM 15894 / CECT 5975 / LMG 20990 / XIL07</strain>
    </source>
</reference>
<proteinExistence type="predicted"/>
<dbReference type="InterPro" id="IPR028098">
    <property type="entry name" value="Glyco_trans_4-like_N"/>
</dbReference>
<dbReference type="SUPFAM" id="SSF53756">
    <property type="entry name" value="UDP-Glycosyltransferase/glycogen phosphorylase"/>
    <property type="match status" value="1"/>
</dbReference>
<accession>D1BZ16</accession>
<dbReference type="KEGG" id="xce:Xcel_2905"/>
<dbReference type="eggNOG" id="COG0438">
    <property type="taxonomic scope" value="Bacteria"/>
</dbReference>
<evidence type="ECO:0000259" key="4">
    <source>
        <dbReference type="Pfam" id="PF13579"/>
    </source>
</evidence>
<gene>
    <name evidence="5" type="ordered locus">Xcel_2905</name>
</gene>
<keyword evidence="2" id="KW-0808">Transferase</keyword>
<dbReference type="EMBL" id="CP001821">
    <property type="protein sequence ID" value="ACZ31913.1"/>
    <property type="molecule type" value="Genomic_DNA"/>
</dbReference>
<dbReference type="GO" id="GO:0016757">
    <property type="term" value="F:glycosyltransferase activity"/>
    <property type="evidence" value="ECO:0007669"/>
    <property type="project" value="UniProtKB-KW"/>
</dbReference>
<evidence type="ECO:0000256" key="3">
    <source>
        <dbReference type="SAM" id="MobiDB-lite"/>
    </source>
</evidence>
<dbReference type="RefSeq" id="WP_012879655.1">
    <property type="nucleotide sequence ID" value="NC_013530.1"/>
</dbReference>
<evidence type="ECO:0000313" key="5">
    <source>
        <dbReference type="EMBL" id="ACZ31913.1"/>
    </source>
</evidence>
<dbReference type="HOGENOM" id="CLU_962948_0_0_11"/>
<feature type="domain" description="Glycosyltransferase subfamily 4-like N-terminal" evidence="4">
    <location>
        <begin position="40"/>
        <end position="178"/>
    </location>
</feature>
<feature type="compositionally biased region" description="Basic and acidic residues" evidence="3">
    <location>
        <begin position="248"/>
        <end position="257"/>
    </location>
</feature>
<feature type="region of interest" description="Disordered" evidence="3">
    <location>
        <begin position="248"/>
        <end position="277"/>
    </location>
</feature>
<evidence type="ECO:0000313" key="6">
    <source>
        <dbReference type="Proteomes" id="UP000002255"/>
    </source>
</evidence>
<name>D1BZ16_XYLCX</name>
<evidence type="ECO:0000256" key="2">
    <source>
        <dbReference type="ARBA" id="ARBA00022679"/>
    </source>
</evidence>
<dbReference type="AlphaFoldDB" id="D1BZ16"/>